<evidence type="ECO:0000256" key="1">
    <source>
        <dbReference type="SAM" id="Phobius"/>
    </source>
</evidence>
<feature type="transmembrane region" description="Helical" evidence="1">
    <location>
        <begin position="6"/>
        <end position="36"/>
    </location>
</feature>
<sequence length="453" mass="46368">MSVALVSIIILAVMFIIATMFPINMGALAFVGAFLLGAVFLGMDTKDILASFPGGLFLTLVGVTYLFAIAQNNGTIDILVDKAVKLVDSRISLIPWVMFAITAAITAIGALGPAAVAIIAPIGLNFAQRYKINPLMMGMLIVHGAQAGGFSPIAVYGVIVNGLIEEAGFDFSPTALFLTSFIFNLVIAIVLFLVLGGRQLAGQRAGAIAERVAEARLKVSAGAHAADVDFKGSGSGTYGPRDPAGDGAAPKAPGQRFGQTMTIIGLIALAVIALGFKVDVGFVSITIAVFLALVNPAGQKGAVNKISWSTVLLICGMLTFVGVLEEAGTIEYVSNGVANLGAPLLAGLLICYIGAVVSAFASSTAILAALIPLAIPFLNTGSISATGLICALAIASTVVDVSPFSTNGALVLANAPEGTDKDRFYKQVLSYGGIVVLAGPVLAWALLVLPGWL</sequence>
<dbReference type="RefSeq" id="WP_172512628.1">
    <property type="nucleotide sequence ID" value="NZ_CP032549.1"/>
</dbReference>
<organism evidence="3 4">
    <name type="scientific">Glutamicibacter mishrai</name>
    <dbReference type="NCBI Taxonomy" id="1775880"/>
    <lineage>
        <taxon>Bacteria</taxon>
        <taxon>Bacillati</taxon>
        <taxon>Actinomycetota</taxon>
        <taxon>Actinomycetes</taxon>
        <taxon>Micrococcales</taxon>
        <taxon>Micrococcaceae</taxon>
        <taxon>Glutamicibacter</taxon>
    </lineage>
</organism>
<protein>
    <recommendedName>
        <fullName evidence="2">Dicarboxylate carrier MatC N-terminal domain-containing protein</fullName>
    </recommendedName>
</protein>
<evidence type="ECO:0000259" key="2">
    <source>
        <dbReference type="Pfam" id="PF07158"/>
    </source>
</evidence>
<keyword evidence="1" id="KW-1133">Transmembrane helix</keyword>
<feature type="transmembrane region" description="Helical" evidence="1">
    <location>
        <begin position="263"/>
        <end position="294"/>
    </location>
</feature>
<dbReference type="InterPro" id="IPR009827">
    <property type="entry name" value="MatC_N"/>
</dbReference>
<dbReference type="EMBL" id="CP032549">
    <property type="protein sequence ID" value="QIV88241.1"/>
    <property type="molecule type" value="Genomic_DNA"/>
</dbReference>
<dbReference type="Proteomes" id="UP000502331">
    <property type="component" value="Chromosome"/>
</dbReference>
<feature type="transmembrane region" description="Helical" evidence="1">
    <location>
        <begin position="344"/>
        <end position="371"/>
    </location>
</feature>
<dbReference type="PANTHER" id="PTHR42826">
    <property type="entry name" value="DICARBOXYLATE TRANSPORTER 2.1, CHLOROPLASTIC"/>
    <property type="match status" value="1"/>
</dbReference>
<feature type="transmembrane region" description="Helical" evidence="1">
    <location>
        <begin position="93"/>
        <end position="119"/>
    </location>
</feature>
<keyword evidence="4" id="KW-1185">Reference proteome</keyword>
<feature type="transmembrane region" description="Helical" evidence="1">
    <location>
        <begin position="48"/>
        <end position="70"/>
    </location>
</feature>
<dbReference type="Pfam" id="PF07158">
    <property type="entry name" value="MatC_N"/>
    <property type="match status" value="1"/>
</dbReference>
<reference evidence="3 4" key="1">
    <citation type="submission" date="2018-09" db="EMBL/GenBank/DDBJ databases">
        <title>Glutamicibacter mishrai S5-52T (LMG 29155T = KCTC 39846T).</title>
        <authorList>
            <person name="Das S.K."/>
        </authorList>
    </citation>
    <scope>NUCLEOTIDE SEQUENCE [LARGE SCALE GENOMIC DNA]</scope>
    <source>
        <strain evidence="3 4">S5-52</strain>
    </source>
</reference>
<feature type="transmembrane region" description="Helical" evidence="1">
    <location>
        <begin position="377"/>
        <end position="399"/>
    </location>
</feature>
<accession>A0A6H0SNS2</accession>
<evidence type="ECO:0000313" key="4">
    <source>
        <dbReference type="Proteomes" id="UP000502331"/>
    </source>
</evidence>
<keyword evidence="1" id="KW-0472">Membrane</keyword>
<feature type="transmembrane region" description="Helical" evidence="1">
    <location>
        <begin position="140"/>
        <end position="164"/>
    </location>
</feature>
<name>A0A6H0SNS2_9MICC</name>
<feature type="transmembrane region" description="Helical" evidence="1">
    <location>
        <begin position="176"/>
        <end position="195"/>
    </location>
</feature>
<evidence type="ECO:0000313" key="3">
    <source>
        <dbReference type="EMBL" id="QIV88241.1"/>
    </source>
</evidence>
<feature type="transmembrane region" description="Helical" evidence="1">
    <location>
        <begin position="428"/>
        <end position="452"/>
    </location>
</feature>
<dbReference type="AlphaFoldDB" id="A0A6H0SNS2"/>
<keyword evidence="1" id="KW-0812">Transmembrane</keyword>
<dbReference type="InterPro" id="IPR030676">
    <property type="entry name" value="CitT-rel"/>
</dbReference>
<gene>
    <name evidence="3" type="ORF">D3791_14665</name>
</gene>
<feature type="transmembrane region" description="Helical" evidence="1">
    <location>
        <begin position="306"/>
        <end position="324"/>
    </location>
</feature>
<proteinExistence type="predicted"/>
<feature type="domain" description="Dicarboxylate carrier MatC N-terminal" evidence="2">
    <location>
        <begin position="1"/>
        <end position="149"/>
    </location>
</feature>